<keyword evidence="3" id="KW-0688">Ribosomal frameshifting</keyword>
<dbReference type="OrthoDB" id="5959761at2759"/>
<dbReference type="EMBL" id="LSMT01000293">
    <property type="protein sequence ID" value="PFX21051.1"/>
    <property type="molecule type" value="Genomic_DNA"/>
</dbReference>
<evidence type="ECO:0000313" key="5">
    <source>
        <dbReference type="EMBL" id="PFX21051.1"/>
    </source>
</evidence>
<dbReference type="InterPro" id="IPR016181">
    <property type="entry name" value="Acyl_CoA_acyltransferase"/>
</dbReference>
<dbReference type="PROSITE" id="PS01337">
    <property type="entry name" value="ODC_AZ"/>
    <property type="match status" value="1"/>
</dbReference>
<evidence type="ECO:0000256" key="1">
    <source>
        <dbReference type="ARBA" id="ARBA00008796"/>
    </source>
</evidence>
<keyword evidence="6" id="KW-1185">Reference proteome</keyword>
<dbReference type="GO" id="GO:0045732">
    <property type="term" value="P:positive regulation of protein catabolic process"/>
    <property type="evidence" value="ECO:0007669"/>
    <property type="project" value="TreeGrafter"/>
</dbReference>
<comment type="similarity">
    <text evidence="1">Belongs to the ODC antizyme family.</text>
</comment>
<feature type="region of interest" description="Disordered" evidence="4">
    <location>
        <begin position="1"/>
        <end position="48"/>
    </location>
</feature>
<dbReference type="Pfam" id="PF02100">
    <property type="entry name" value="ODC_AZ"/>
    <property type="match status" value="1"/>
</dbReference>
<dbReference type="Proteomes" id="UP000225706">
    <property type="component" value="Unassembled WGS sequence"/>
</dbReference>
<dbReference type="AlphaFoldDB" id="A0A2B4RTW7"/>
<feature type="compositionally biased region" description="Polar residues" evidence="4">
    <location>
        <begin position="1"/>
        <end position="11"/>
    </location>
</feature>
<dbReference type="PANTHER" id="PTHR10279">
    <property type="entry name" value="ORNITHINE DECARBOXYLASE ANTIZYME"/>
    <property type="match status" value="1"/>
</dbReference>
<dbReference type="InterPro" id="IPR002993">
    <property type="entry name" value="ODC_AZ"/>
</dbReference>
<dbReference type="GO" id="GO:0005634">
    <property type="term" value="C:nucleus"/>
    <property type="evidence" value="ECO:0007669"/>
    <property type="project" value="TreeGrafter"/>
</dbReference>
<protein>
    <recommendedName>
        <fullName evidence="2">Ornithine decarboxylase antizyme</fullName>
    </recommendedName>
</protein>
<name>A0A2B4RTW7_STYPI</name>
<dbReference type="Gene3D" id="3.40.630.60">
    <property type="match status" value="1"/>
</dbReference>
<comment type="caution">
    <text evidence="5">The sequence shown here is derived from an EMBL/GenBank/DDBJ whole genome shotgun (WGS) entry which is preliminary data.</text>
</comment>
<evidence type="ECO:0000313" key="6">
    <source>
        <dbReference type="Proteomes" id="UP000225706"/>
    </source>
</evidence>
<evidence type="ECO:0000256" key="3">
    <source>
        <dbReference type="ARBA" id="ARBA00022758"/>
    </source>
</evidence>
<evidence type="ECO:0000256" key="4">
    <source>
        <dbReference type="SAM" id="MobiDB-lite"/>
    </source>
</evidence>
<gene>
    <name evidence="5" type="primary">OAZ</name>
    <name evidence="5" type="ORF">AWC38_SpisGene14465</name>
</gene>
<organism evidence="5 6">
    <name type="scientific">Stylophora pistillata</name>
    <name type="common">Smooth cauliflower coral</name>
    <dbReference type="NCBI Taxonomy" id="50429"/>
    <lineage>
        <taxon>Eukaryota</taxon>
        <taxon>Metazoa</taxon>
        <taxon>Cnidaria</taxon>
        <taxon>Anthozoa</taxon>
        <taxon>Hexacorallia</taxon>
        <taxon>Scleractinia</taxon>
        <taxon>Astrocoeniina</taxon>
        <taxon>Pocilloporidae</taxon>
        <taxon>Stylophora</taxon>
    </lineage>
</organism>
<dbReference type="GO" id="GO:0005737">
    <property type="term" value="C:cytoplasm"/>
    <property type="evidence" value="ECO:0007669"/>
    <property type="project" value="TreeGrafter"/>
</dbReference>
<dbReference type="GO" id="GO:0008073">
    <property type="term" value="F:ornithine decarboxylase inhibitor activity"/>
    <property type="evidence" value="ECO:0007669"/>
    <property type="project" value="InterPro"/>
</dbReference>
<feature type="compositionally biased region" description="Basic residues" evidence="4">
    <location>
        <begin position="29"/>
        <end position="45"/>
    </location>
</feature>
<dbReference type="PANTHER" id="PTHR10279:SF10">
    <property type="entry name" value="ORNITHINE DECARBOXYLASE ANTIZYME"/>
    <property type="match status" value="1"/>
</dbReference>
<accession>A0A2B4RTW7</accession>
<dbReference type="STRING" id="50429.A0A2B4RTW7"/>
<dbReference type="GO" id="GO:0075523">
    <property type="term" value="P:viral translational frameshifting"/>
    <property type="evidence" value="ECO:0007669"/>
    <property type="project" value="UniProtKB-KW"/>
</dbReference>
<proteinExistence type="inferred from homology"/>
<reference evidence="6" key="1">
    <citation type="journal article" date="2017" name="bioRxiv">
        <title>Comparative analysis of the genomes of Stylophora pistillata and Acropora digitifera provides evidence for extensive differences between species of corals.</title>
        <authorList>
            <person name="Voolstra C.R."/>
            <person name="Li Y."/>
            <person name="Liew Y.J."/>
            <person name="Baumgarten S."/>
            <person name="Zoccola D."/>
            <person name="Flot J.-F."/>
            <person name="Tambutte S."/>
            <person name="Allemand D."/>
            <person name="Aranda M."/>
        </authorList>
    </citation>
    <scope>NUCLEOTIDE SEQUENCE [LARGE SCALE GENOMIC DNA]</scope>
</reference>
<dbReference type="InterPro" id="IPR038581">
    <property type="entry name" value="ODC_AZ_sf"/>
</dbReference>
<dbReference type="SUPFAM" id="SSF55729">
    <property type="entry name" value="Acyl-CoA N-acyltransferases (Nat)"/>
    <property type="match status" value="1"/>
</dbReference>
<evidence type="ECO:0000256" key="2">
    <source>
        <dbReference type="ARBA" id="ARBA00017712"/>
    </source>
</evidence>
<sequence length="222" mass="24913">MPATRSQNDSGLETGLQLKKPIDLSTISPHKKKENQHPNQKHPGKFAKQPWSQQCIVTISCDSGWTGIPDVRYDEAGSSADGGGGGDDDEDGISFLKLFYDSKIASESVNDQLSNSLRYSFRLKSGEHDVVEWRAVLQNSFLYVEVPQGEIAPGGKECFVSLLEYAEEHLDCTYIFVGLLKEREDRASLMRTFMYMGFETVKPGHEFCPDSPHFIFMAYTIE</sequence>